<organism evidence="1 2">
    <name type="scientific">Roseinatronobacter alkalisoli</name>
    <dbReference type="NCBI Taxonomy" id="3028235"/>
    <lineage>
        <taxon>Bacteria</taxon>
        <taxon>Pseudomonadati</taxon>
        <taxon>Pseudomonadota</taxon>
        <taxon>Alphaproteobacteria</taxon>
        <taxon>Rhodobacterales</taxon>
        <taxon>Paracoccaceae</taxon>
        <taxon>Roseinatronobacter</taxon>
    </lineage>
</organism>
<comment type="caution">
    <text evidence="1">The sequence shown here is derived from an EMBL/GenBank/DDBJ whole genome shotgun (WGS) entry which is preliminary data.</text>
</comment>
<protein>
    <submittedName>
        <fullName evidence="1">Uncharacterized protein</fullName>
    </submittedName>
</protein>
<accession>A0ABT5T928</accession>
<sequence>MNRRGAVLGMAGLSGVAGAGLWWLYPRPPAQLTDDAFRASYAHPLPAPATGLPVYHLGHSLVGHDMPAFIAQLAESAGFAGHGFHSQLGWGSSLRDHWDPAHPVNGFAEMNATQQTWRDPHEALESGAYDAFIMTEMVELNDAIRWHDSPRHTALWAATARRNAPGIRIYMYESWPHLTTLDDWLHRLDNDPETLWEGTILAGAMAQPDTGVIHVIPAGRVMAALTRAVAAQGGLAGMPDHTALFARTPTGELDPIHLSDMGKYLVALTHFAVLYHQDPRGLPHALLRADGSPAQAPSNELADLMQAIVWSVVQSVPETGLAIANPHMQRATQ</sequence>
<dbReference type="RefSeq" id="WP_274352255.1">
    <property type="nucleotide sequence ID" value="NZ_JAQZSM010000008.1"/>
</dbReference>
<dbReference type="Proteomes" id="UP001431784">
    <property type="component" value="Unassembled WGS sequence"/>
</dbReference>
<dbReference type="EMBL" id="JAQZSM010000008">
    <property type="protein sequence ID" value="MDD7971574.1"/>
    <property type="molecule type" value="Genomic_DNA"/>
</dbReference>
<reference evidence="1" key="1">
    <citation type="submission" date="2023-02" db="EMBL/GenBank/DDBJ databases">
        <title>Description of Roseinatronobacter alkalisoli sp. nov., an alkaliphilic bacerium isolated from soda soil.</title>
        <authorList>
            <person name="Wei W."/>
        </authorList>
    </citation>
    <scope>NUCLEOTIDE SEQUENCE</scope>
    <source>
        <strain evidence="1">HJB301</strain>
    </source>
</reference>
<gene>
    <name evidence="1" type="ORF">PUT78_10705</name>
</gene>
<keyword evidence="2" id="KW-1185">Reference proteome</keyword>
<evidence type="ECO:0000313" key="2">
    <source>
        <dbReference type="Proteomes" id="UP001431784"/>
    </source>
</evidence>
<dbReference type="InterPro" id="IPR036514">
    <property type="entry name" value="SGNH_hydro_sf"/>
</dbReference>
<proteinExistence type="predicted"/>
<evidence type="ECO:0000313" key="1">
    <source>
        <dbReference type="EMBL" id="MDD7971574.1"/>
    </source>
</evidence>
<name>A0ABT5T928_9RHOB</name>
<dbReference type="Gene3D" id="3.40.50.1110">
    <property type="entry name" value="SGNH hydrolase"/>
    <property type="match status" value="1"/>
</dbReference>